<feature type="transmembrane region" description="Helical" evidence="10">
    <location>
        <begin position="418"/>
        <end position="443"/>
    </location>
</feature>
<dbReference type="SUPFAM" id="SSF103473">
    <property type="entry name" value="MFS general substrate transporter"/>
    <property type="match status" value="1"/>
</dbReference>
<dbReference type="FunCoup" id="A0A5N4AW26">
    <property type="interactions" value="174"/>
</dbReference>
<feature type="transmembrane region" description="Helical" evidence="10">
    <location>
        <begin position="241"/>
        <end position="259"/>
    </location>
</feature>
<evidence type="ECO:0000259" key="11">
    <source>
        <dbReference type="PROSITE" id="PS50850"/>
    </source>
</evidence>
<name>A0A5N4AW26_PHOPY</name>
<evidence type="ECO:0000256" key="1">
    <source>
        <dbReference type="ARBA" id="ARBA00004651"/>
    </source>
</evidence>
<comment type="caution">
    <text evidence="12">The sequence shown here is derived from an EMBL/GenBank/DDBJ whole genome shotgun (WGS) entry which is preliminary data.</text>
</comment>
<comment type="similarity">
    <text evidence="7">Belongs to the major facilitator superfamily. Sugar transporter (TC 2.A.1.1) family. Trehalose transporter subfamily.</text>
</comment>
<evidence type="ECO:0000256" key="7">
    <source>
        <dbReference type="ARBA" id="ARBA00024348"/>
    </source>
</evidence>
<feature type="transmembrane region" description="Helical" evidence="10">
    <location>
        <begin position="319"/>
        <end position="340"/>
    </location>
</feature>
<dbReference type="InterPro" id="IPR003663">
    <property type="entry name" value="Sugar/inositol_transpt"/>
</dbReference>
<evidence type="ECO:0000256" key="10">
    <source>
        <dbReference type="SAM" id="Phobius"/>
    </source>
</evidence>
<feature type="domain" description="Major facilitator superfamily (MFS) profile" evidence="11">
    <location>
        <begin position="90"/>
        <end position="509"/>
    </location>
</feature>
<dbReference type="InterPro" id="IPR036259">
    <property type="entry name" value="MFS_trans_sf"/>
</dbReference>
<feature type="compositionally biased region" description="Polar residues" evidence="9">
    <location>
        <begin position="23"/>
        <end position="35"/>
    </location>
</feature>
<evidence type="ECO:0000256" key="9">
    <source>
        <dbReference type="SAM" id="MobiDB-lite"/>
    </source>
</evidence>
<evidence type="ECO:0000256" key="8">
    <source>
        <dbReference type="RuleBase" id="RU003346"/>
    </source>
</evidence>
<feature type="transmembrane region" description="Helical" evidence="10">
    <location>
        <begin position="126"/>
        <end position="143"/>
    </location>
</feature>
<feature type="transmembrane region" description="Helical" evidence="10">
    <location>
        <begin position="455"/>
        <end position="475"/>
    </location>
</feature>
<evidence type="ECO:0000256" key="6">
    <source>
        <dbReference type="ARBA" id="ARBA00023180"/>
    </source>
</evidence>
<organism evidence="12 13">
    <name type="scientific">Photinus pyralis</name>
    <name type="common">Common eastern firefly</name>
    <name type="synonym">Lampyris pyralis</name>
    <dbReference type="NCBI Taxonomy" id="7054"/>
    <lineage>
        <taxon>Eukaryota</taxon>
        <taxon>Metazoa</taxon>
        <taxon>Ecdysozoa</taxon>
        <taxon>Arthropoda</taxon>
        <taxon>Hexapoda</taxon>
        <taxon>Insecta</taxon>
        <taxon>Pterygota</taxon>
        <taxon>Neoptera</taxon>
        <taxon>Endopterygota</taxon>
        <taxon>Coleoptera</taxon>
        <taxon>Polyphaga</taxon>
        <taxon>Elateriformia</taxon>
        <taxon>Elateroidea</taxon>
        <taxon>Lampyridae</taxon>
        <taxon>Lampyrinae</taxon>
        <taxon>Photinus</taxon>
    </lineage>
</organism>
<dbReference type="InterPro" id="IPR020846">
    <property type="entry name" value="MFS_dom"/>
</dbReference>
<keyword evidence="2" id="KW-1003">Cell membrane</keyword>
<keyword evidence="13" id="KW-1185">Reference proteome</keyword>
<keyword evidence="8" id="KW-0813">Transport</keyword>
<feature type="transmembrane region" description="Helical" evidence="10">
    <location>
        <begin position="487"/>
        <end position="505"/>
    </location>
</feature>
<feature type="compositionally biased region" description="Low complexity" evidence="9">
    <location>
        <begin position="12"/>
        <end position="22"/>
    </location>
</feature>
<dbReference type="PANTHER" id="PTHR48021">
    <property type="match status" value="1"/>
</dbReference>
<feature type="transmembrane region" description="Helical" evidence="10">
    <location>
        <begin position="360"/>
        <end position="377"/>
    </location>
</feature>
<dbReference type="CDD" id="cd17358">
    <property type="entry name" value="MFS_GLUT6_8_Class3_like"/>
    <property type="match status" value="1"/>
</dbReference>
<gene>
    <name evidence="12" type="ORF">PPYR_05794</name>
</gene>
<evidence type="ECO:0000256" key="2">
    <source>
        <dbReference type="ARBA" id="ARBA00022475"/>
    </source>
</evidence>
<proteinExistence type="inferred from homology"/>
<evidence type="ECO:0000256" key="3">
    <source>
        <dbReference type="ARBA" id="ARBA00022692"/>
    </source>
</evidence>
<dbReference type="NCBIfam" id="TIGR00879">
    <property type="entry name" value="SP"/>
    <property type="match status" value="1"/>
</dbReference>
<dbReference type="PROSITE" id="PS00217">
    <property type="entry name" value="SUGAR_TRANSPORT_2"/>
    <property type="match status" value="1"/>
</dbReference>
<dbReference type="EMBL" id="VVIM01000003">
    <property type="protein sequence ID" value="KAB0801440.1"/>
    <property type="molecule type" value="Genomic_DNA"/>
</dbReference>
<keyword evidence="6" id="KW-0325">Glycoprotein</keyword>
<keyword evidence="3 10" id="KW-0812">Transmembrane</keyword>
<keyword evidence="5 10" id="KW-0472">Membrane</keyword>
<dbReference type="PROSITE" id="PS00216">
    <property type="entry name" value="SUGAR_TRANSPORT_1"/>
    <property type="match status" value="1"/>
</dbReference>
<dbReference type="Proteomes" id="UP000327044">
    <property type="component" value="Unassembled WGS sequence"/>
</dbReference>
<dbReference type="InterPro" id="IPR005829">
    <property type="entry name" value="Sugar_transporter_CS"/>
</dbReference>
<keyword evidence="4 10" id="KW-1133">Transmembrane helix</keyword>
<dbReference type="Pfam" id="PF00083">
    <property type="entry name" value="Sugar_tr"/>
    <property type="match status" value="1"/>
</dbReference>
<dbReference type="InParanoid" id="A0A5N4AW26"/>
<feature type="transmembrane region" description="Helical" evidence="10">
    <location>
        <begin position="84"/>
        <end position="106"/>
    </location>
</feature>
<dbReference type="InterPro" id="IPR050549">
    <property type="entry name" value="MFS_Trehalose_Transporter"/>
</dbReference>
<dbReference type="InterPro" id="IPR005828">
    <property type="entry name" value="MFS_sugar_transport-like"/>
</dbReference>
<evidence type="ECO:0000313" key="13">
    <source>
        <dbReference type="Proteomes" id="UP000327044"/>
    </source>
</evidence>
<sequence>MTKHHSLPTNESTSVSTSTTVTDFGSSPSQFSPNNRCTLQENLKMVQSETLPLQSTKADETYETTTNCNTLDMYNRVVSSKPSAFNQVLAAMSVSLVSLVGGFVTAYTSPASDSLQRDLLISDDELSWIGGLMPLGALIGGLSGGKMIEYLGRKCTLLVTNATLTFSWICVAVAANQWYLYFGRTIAGVAVGIATLAMPVYLGEAIQPNIRGTLGLLPTMFGNSGVLLCYIAGSYLQWNHLAWLGVGLPIPFMILGFVIPESPKWYVSTSKYENAKRSLQWLRGKEADVQQELDRLLVTLERSTVTSQSLFQSKNIKPVLISLGLMFFQQMSGINAVIFYTSDIFEMAGSRMIHKDTSTIIVGGVNFISTFVATVLIDKLGRKILLYISSTLMIVTLGFLGTYFYLLKTGMDVSFIGWLPLLSFMVYVLGFSFGFGAIPWLMMGEILPAHIRGSGASLATAFNWACTFVVTKTFVDMIQTIGPHGTFWMFCLVGVISVVFIFFWVPETQGLSLEEIELKILSSEIRREEAC</sequence>
<feature type="transmembrane region" description="Helical" evidence="10">
    <location>
        <begin position="384"/>
        <end position="406"/>
    </location>
</feature>
<reference evidence="12 13" key="1">
    <citation type="journal article" date="2018" name="Elife">
        <title>Firefly genomes illuminate parallel origins of bioluminescence in beetles.</title>
        <authorList>
            <person name="Fallon T.R."/>
            <person name="Lower S.E."/>
            <person name="Chang C.H."/>
            <person name="Bessho-Uehara M."/>
            <person name="Martin G.J."/>
            <person name="Bewick A.J."/>
            <person name="Behringer M."/>
            <person name="Debat H.J."/>
            <person name="Wong I."/>
            <person name="Day J.C."/>
            <person name="Suvorov A."/>
            <person name="Silva C.J."/>
            <person name="Stanger-Hall K.F."/>
            <person name="Hall D.W."/>
            <person name="Schmitz R.J."/>
            <person name="Nelson D.R."/>
            <person name="Lewis S.M."/>
            <person name="Shigenobu S."/>
            <person name="Bybee S.M."/>
            <person name="Larracuente A.M."/>
            <person name="Oba Y."/>
            <person name="Weng J.K."/>
        </authorList>
    </citation>
    <scope>NUCLEOTIDE SEQUENCE [LARGE SCALE GENOMIC DNA]</scope>
    <source>
        <strain evidence="12">1611_PpyrPB1</strain>
        <tissue evidence="12">Whole body</tissue>
    </source>
</reference>
<evidence type="ECO:0000313" key="12">
    <source>
        <dbReference type="EMBL" id="KAB0801440.1"/>
    </source>
</evidence>
<dbReference type="FunFam" id="1.20.1250.20:FF:000055">
    <property type="entry name" value="Facilitated trehalose transporter Tret1-2 homolog"/>
    <property type="match status" value="1"/>
</dbReference>
<dbReference type="GO" id="GO:0005886">
    <property type="term" value="C:plasma membrane"/>
    <property type="evidence" value="ECO:0007669"/>
    <property type="project" value="UniProtKB-SubCell"/>
</dbReference>
<accession>A0A5N4AW26</accession>
<feature type="transmembrane region" description="Helical" evidence="10">
    <location>
        <begin position="181"/>
        <end position="202"/>
    </location>
</feature>
<feature type="transmembrane region" description="Helical" evidence="10">
    <location>
        <begin position="155"/>
        <end position="175"/>
    </location>
</feature>
<evidence type="ECO:0000256" key="4">
    <source>
        <dbReference type="ARBA" id="ARBA00022989"/>
    </source>
</evidence>
<dbReference type="PROSITE" id="PS50850">
    <property type="entry name" value="MFS"/>
    <property type="match status" value="1"/>
</dbReference>
<dbReference type="PRINTS" id="PR00171">
    <property type="entry name" value="SUGRTRNSPORT"/>
</dbReference>
<dbReference type="AlphaFoldDB" id="A0A5N4AW26"/>
<dbReference type="Gene3D" id="1.20.1250.20">
    <property type="entry name" value="MFS general substrate transporter like domains"/>
    <property type="match status" value="1"/>
</dbReference>
<dbReference type="InterPro" id="IPR044775">
    <property type="entry name" value="MFS_ERD6/Tret1-like"/>
</dbReference>
<evidence type="ECO:0000256" key="5">
    <source>
        <dbReference type="ARBA" id="ARBA00023136"/>
    </source>
</evidence>
<dbReference type="OrthoDB" id="6339427at2759"/>
<comment type="subcellular location">
    <subcellularLocation>
        <location evidence="1">Cell membrane</location>
        <topology evidence="1">Multi-pass membrane protein</topology>
    </subcellularLocation>
</comment>
<feature type="region of interest" description="Disordered" evidence="9">
    <location>
        <begin position="1"/>
        <end position="35"/>
    </location>
</feature>
<feature type="transmembrane region" description="Helical" evidence="10">
    <location>
        <begin position="214"/>
        <end position="235"/>
    </location>
</feature>
<protein>
    <recommendedName>
        <fullName evidence="11">Major facilitator superfamily (MFS) profile domain-containing protein</fullName>
    </recommendedName>
</protein>
<dbReference type="GO" id="GO:0051119">
    <property type="term" value="F:sugar transmembrane transporter activity"/>
    <property type="evidence" value="ECO:0007669"/>
    <property type="project" value="InterPro"/>
</dbReference>
<dbReference type="PANTHER" id="PTHR48021:SF96">
    <property type="entry name" value="FACILITATED TREHALOSE TRANSPORTER TRET1-1-RELATED"/>
    <property type="match status" value="1"/>
</dbReference>